<organism evidence="4 5">
    <name type="scientific">Virgibacillus sediminis</name>
    <dbReference type="NCBI Taxonomy" id="202260"/>
    <lineage>
        <taxon>Bacteria</taxon>
        <taxon>Bacillati</taxon>
        <taxon>Bacillota</taxon>
        <taxon>Bacilli</taxon>
        <taxon>Bacillales</taxon>
        <taxon>Bacillaceae</taxon>
        <taxon>Virgibacillus</taxon>
    </lineage>
</organism>
<dbReference type="Proteomes" id="UP001595387">
    <property type="component" value="Unassembled WGS sequence"/>
</dbReference>
<gene>
    <name evidence="4" type="ORF">ACFODW_12355</name>
</gene>
<dbReference type="EMBL" id="JBHRRZ010000029">
    <property type="protein sequence ID" value="MFC2949124.1"/>
    <property type="molecule type" value="Genomic_DNA"/>
</dbReference>
<dbReference type="PANTHER" id="PTHR33498">
    <property type="entry name" value="TRANSPOSASE FOR INSERTION SEQUENCE ELEMENT IS1557"/>
    <property type="match status" value="1"/>
</dbReference>
<feature type="domain" description="Transposase IS204/IS1001/IS1096/IS1165 helix-turn-helix" evidence="2">
    <location>
        <begin position="87"/>
        <end position="137"/>
    </location>
</feature>
<evidence type="ECO:0000259" key="1">
    <source>
        <dbReference type="Pfam" id="PF01610"/>
    </source>
</evidence>
<sequence>MHMYSNMNLPGFENTKILKLEKAESAYHIHVQLPKKTHRCPDCGTMTERIHDYRSQKIQHLKLFERKTYLFYRKRRYACECGKRFPEKNPFVNRYQRHTVEWNQALGLRIIQGKNFKDSAAQYHTSPTTAMRRFDQISSGRLREVETLPKVIAIDEYKGDTDKGKYQVIIGDAKTGRPLDILPDRSVSTVKRYLEEKGDEVEMVIMDMSYGFKSAVQKALGKPIIIDDRFHFCRYIYWALERVRRRVQKEFHPYDRKKCKRMKHVFYKHYENLSEKQHWYLERYLGMSEELRTAYGLKESFRTWFEGAKKEGQANIGKVKTGLYHFYRQVEKSGMEEFIKAIQTLQNWQPEILNSFAFGYNNGFIEGLNNQTKVIKRNAFGFRRYDRLKHRVLLHHQFKSIGNSLG</sequence>
<dbReference type="PANTHER" id="PTHR33498:SF1">
    <property type="entry name" value="TRANSPOSASE FOR INSERTION SEQUENCE ELEMENT IS1557"/>
    <property type="match status" value="1"/>
</dbReference>
<reference evidence="5" key="1">
    <citation type="journal article" date="2019" name="Int. J. Syst. Evol. Microbiol.">
        <title>The Global Catalogue of Microorganisms (GCM) 10K type strain sequencing project: providing services to taxonomists for standard genome sequencing and annotation.</title>
        <authorList>
            <consortium name="The Broad Institute Genomics Platform"/>
            <consortium name="The Broad Institute Genome Sequencing Center for Infectious Disease"/>
            <person name="Wu L."/>
            <person name="Ma J."/>
        </authorList>
    </citation>
    <scope>NUCLEOTIDE SEQUENCE [LARGE SCALE GENOMIC DNA]</scope>
    <source>
        <strain evidence="5">KCTC 13193</strain>
    </source>
</reference>
<evidence type="ECO:0000313" key="5">
    <source>
        <dbReference type="Proteomes" id="UP001595387"/>
    </source>
</evidence>
<dbReference type="InterPro" id="IPR047951">
    <property type="entry name" value="Transpos_ISL3"/>
</dbReference>
<evidence type="ECO:0000259" key="3">
    <source>
        <dbReference type="Pfam" id="PF14690"/>
    </source>
</evidence>
<comment type="caution">
    <text evidence="4">The sequence shown here is derived from an EMBL/GenBank/DDBJ whole genome shotgun (WGS) entry which is preliminary data.</text>
</comment>
<dbReference type="Pfam" id="PF13542">
    <property type="entry name" value="HTH_Tnp_ISL3"/>
    <property type="match status" value="1"/>
</dbReference>
<dbReference type="InterPro" id="IPR029261">
    <property type="entry name" value="Transposase_Znf"/>
</dbReference>
<keyword evidence="5" id="KW-1185">Reference proteome</keyword>
<evidence type="ECO:0000259" key="2">
    <source>
        <dbReference type="Pfam" id="PF13542"/>
    </source>
</evidence>
<dbReference type="InterPro" id="IPR032877">
    <property type="entry name" value="Transposase_HTH"/>
</dbReference>
<dbReference type="RefSeq" id="WP_390306899.1">
    <property type="nucleotide sequence ID" value="NZ_JBHRRZ010000029.1"/>
</dbReference>
<protein>
    <submittedName>
        <fullName evidence="4">ISL3 family transposase</fullName>
    </submittedName>
</protein>
<proteinExistence type="predicted"/>
<feature type="domain" description="Transposase IS204/IS1001/IS1096/IS1165 DDE" evidence="1">
    <location>
        <begin position="152"/>
        <end position="391"/>
    </location>
</feature>
<accession>A0ABV7A8D9</accession>
<dbReference type="Pfam" id="PF01610">
    <property type="entry name" value="DDE_Tnp_ISL3"/>
    <property type="match status" value="1"/>
</dbReference>
<dbReference type="InterPro" id="IPR002560">
    <property type="entry name" value="Transposase_DDE"/>
</dbReference>
<name>A0ABV7A8D9_9BACI</name>
<dbReference type="NCBIfam" id="NF033550">
    <property type="entry name" value="transpos_ISL3"/>
    <property type="match status" value="1"/>
</dbReference>
<feature type="domain" description="Transposase IS204/IS1001/IS1096/IS1165 zinc-finger" evidence="3">
    <location>
        <begin position="37"/>
        <end position="81"/>
    </location>
</feature>
<dbReference type="Pfam" id="PF14690">
    <property type="entry name" value="Zn_ribbon_ISL3"/>
    <property type="match status" value="1"/>
</dbReference>
<evidence type="ECO:0000313" key="4">
    <source>
        <dbReference type="EMBL" id="MFC2949124.1"/>
    </source>
</evidence>